<evidence type="ECO:0000313" key="3">
    <source>
        <dbReference type="Proteomes" id="UP000256405"/>
    </source>
</evidence>
<dbReference type="RefSeq" id="WP_086543952.1">
    <property type="nucleotide sequence ID" value="NZ_MSSW01000101.1"/>
</dbReference>
<accession>A0A3E0D8R9</accession>
<dbReference type="InterPro" id="IPR000305">
    <property type="entry name" value="GIY-YIG_endonuc"/>
</dbReference>
<dbReference type="Gene3D" id="3.40.1440.10">
    <property type="entry name" value="GIY-YIG endonuclease"/>
    <property type="match status" value="1"/>
</dbReference>
<name>A0A3E0D8R9_9BACT</name>
<evidence type="ECO:0000313" key="2">
    <source>
        <dbReference type="EMBL" id="REG78331.1"/>
    </source>
</evidence>
<feature type="domain" description="GIY-YIG" evidence="1">
    <location>
        <begin position="1"/>
        <end position="78"/>
    </location>
</feature>
<keyword evidence="2" id="KW-0378">Hydrolase</keyword>
<gene>
    <name evidence="2" type="ORF">C8N25_13624</name>
</gene>
<dbReference type="SUPFAM" id="SSF82771">
    <property type="entry name" value="GIY-YIG endonuclease"/>
    <property type="match status" value="1"/>
</dbReference>
<organism evidence="2 3">
    <name type="scientific">Algoriphagus antarcticus</name>
    <dbReference type="NCBI Taxonomy" id="238540"/>
    <lineage>
        <taxon>Bacteria</taxon>
        <taxon>Pseudomonadati</taxon>
        <taxon>Bacteroidota</taxon>
        <taxon>Cytophagia</taxon>
        <taxon>Cytophagales</taxon>
        <taxon>Cyclobacteriaceae</taxon>
        <taxon>Algoriphagus</taxon>
    </lineage>
</organism>
<proteinExistence type="predicted"/>
<reference evidence="2 3" key="1">
    <citation type="submission" date="2018-08" db="EMBL/GenBank/DDBJ databases">
        <title>Genomic Encyclopedia of Archaeal and Bacterial Type Strains, Phase II (KMG-II): from individual species to whole genera.</title>
        <authorList>
            <person name="Goeker M."/>
        </authorList>
    </citation>
    <scope>NUCLEOTIDE SEQUENCE [LARGE SCALE GENOMIC DNA]</scope>
    <source>
        <strain evidence="2 3">DSM 15986</strain>
    </source>
</reference>
<keyword evidence="3" id="KW-1185">Reference proteome</keyword>
<dbReference type="PROSITE" id="PS50164">
    <property type="entry name" value="GIY_YIG"/>
    <property type="match status" value="1"/>
</dbReference>
<keyword evidence="2" id="KW-0540">Nuclease</keyword>
<dbReference type="OrthoDB" id="1203060at2"/>
<dbReference type="AlphaFoldDB" id="A0A3E0D8R9"/>
<sequence length="84" mass="9919">MACHFYILYSILLDKFYIGHSCEALEERLRKHLSNHSGFTAKANGWKIVYSEEFPDKSTAYLRERTIKSWKSKKKFLELINGMV</sequence>
<evidence type="ECO:0000259" key="1">
    <source>
        <dbReference type="PROSITE" id="PS50164"/>
    </source>
</evidence>
<dbReference type="InterPro" id="IPR035901">
    <property type="entry name" value="GIY-YIG_endonuc_sf"/>
</dbReference>
<dbReference type="EMBL" id="QUNF01000036">
    <property type="protein sequence ID" value="REG78331.1"/>
    <property type="molecule type" value="Genomic_DNA"/>
</dbReference>
<dbReference type="Proteomes" id="UP000256405">
    <property type="component" value="Unassembled WGS sequence"/>
</dbReference>
<keyword evidence="2" id="KW-0255">Endonuclease</keyword>
<dbReference type="Pfam" id="PF01541">
    <property type="entry name" value="GIY-YIG"/>
    <property type="match status" value="1"/>
</dbReference>
<comment type="caution">
    <text evidence="2">The sequence shown here is derived from an EMBL/GenBank/DDBJ whole genome shotgun (WGS) entry which is preliminary data.</text>
</comment>
<protein>
    <submittedName>
        <fullName evidence="2">Putative endonuclease</fullName>
    </submittedName>
</protein>
<dbReference type="CDD" id="cd10449">
    <property type="entry name" value="GIY-YIG_SLX1_like"/>
    <property type="match status" value="1"/>
</dbReference>
<dbReference type="GO" id="GO:0004519">
    <property type="term" value="F:endonuclease activity"/>
    <property type="evidence" value="ECO:0007669"/>
    <property type="project" value="UniProtKB-KW"/>
</dbReference>